<evidence type="ECO:0000313" key="3">
    <source>
        <dbReference type="Proteomes" id="UP000699691"/>
    </source>
</evidence>
<dbReference type="EMBL" id="JAGQKY010000224">
    <property type="protein sequence ID" value="MCA9397983.1"/>
    <property type="molecule type" value="Genomic_DNA"/>
</dbReference>
<reference evidence="2" key="2">
    <citation type="journal article" date="2021" name="Microbiome">
        <title>Successional dynamics and alternative stable states in a saline activated sludge microbial community over 9 years.</title>
        <authorList>
            <person name="Wang Y."/>
            <person name="Ye J."/>
            <person name="Ju F."/>
            <person name="Liu L."/>
            <person name="Boyd J.A."/>
            <person name="Deng Y."/>
            <person name="Parks D.H."/>
            <person name="Jiang X."/>
            <person name="Yin X."/>
            <person name="Woodcroft B.J."/>
            <person name="Tyson G.W."/>
            <person name="Hugenholtz P."/>
            <person name="Polz M.F."/>
            <person name="Zhang T."/>
        </authorList>
    </citation>
    <scope>NUCLEOTIDE SEQUENCE</scope>
    <source>
        <strain evidence="2">HKST-UBA02</strain>
    </source>
</reference>
<gene>
    <name evidence="2" type="ORF">KC573_04070</name>
</gene>
<name>A0A955LWV0_UNCKA</name>
<feature type="domain" description="CYTH" evidence="1">
    <location>
        <begin position="37"/>
        <end position="149"/>
    </location>
</feature>
<organism evidence="2 3">
    <name type="scientific">candidate division WWE3 bacterium</name>
    <dbReference type="NCBI Taxonomy" id="2053526"/>
    <lineage>
        <taxon>Bacteria</taxon>
        <taxon>Katanobacteria</taxon>
    </lineage>
</organism>
<accession>A0A955LWV0</accession>
<dbReference type="Gene3D" id="2.40.320.10">
    <property type="entry name" value="Hypothetical Protein Pfu-838710-001"/>
    <property type="match status" value="1"/>
</dbReference>
<proteinExistence type="predicted"/>
<dbReference type="InterPro" id="IPR033469">
    <property type="entry name" value="CYTH-like_dom_sf"/>
</dbReference>
<dbReference type="InterPro" id="IPR023577">
    <property type="entry name" value="CYTH_domain"/>
</dbReference>
<dbReference type="SUPFAM" id="SSF55154">
    <property type="entry name" value="CYTH-like phosphatases"/>
    <property type="match status" value="1"/>
</dbReference>
<protein>
    <submittedName>
        <fullName evidence="2">CYTH domain-containing protein</fullName>
    </submittedName>
</protein>
<dbReference type="AlphaFoldDB" id="A0A955LWV0"/>
<reference evidence="2" key="1">
    <citation type="submission" date="2020-04" db="EMBL/GenBank/DDBJ databases">
        <authorList>
            <person name="Zhang T."/>
        </authorList>
    </citation>
    <scope>NUCLEOTIDE SEQUENCE</scope>
    <source>
        <strain evidence="2">HKST-UBA02</strain>
    </source>
</reference>
<evidence type="ECO:0000259" key="1">
    <source>
        <dbReference type="Pfam" id="PF01928"/>
    </source>
</evidence>
<dbReference type="Pfam" id="PF01928">
    <property type="entry name" value="CYTH"/>
    <property type="match status" value="1"/>
</dbReference>
<comment type="caution">
    <text evidence="2">The sequence shown here is derived from an EMBL/GenBank/DDBJ whole genome shotgun (WGS) entry which is preliminary data.</text>
</comment>
<evidence type="ECO:0000313" key="2">
    <source>
        <dbReference type="EMBL" id="MCA9397983.1"/>
    </source>
</evidence>
<dbReference type="Proteomes" id="UP000699691">
    <property type="component" value="Unassembled WGS sequence"/>
</dbReference>
<sequence>MEVEFEAKFYPVNKVETRNKLSEIGATCTHPERLMRRTMATKDKYPQLPCDYIRVRDEGDVIRMSAKVHASSNGDLSDQKELDFLVSDFEKAVEMITIMGYKPEMYQETFRETWQIDDAEIVIDTWPGLKPYIEIESTSEARVRSVAESLGLSWNARRITSVIEIYAEIYHLTNKTVKELISHLTFDKNPFEENMQNSL</sequence>